<evidence type="ECO:0000313" key="8">
    <source>
        <dbReference type="Proteomes" id="UP000028531"/>
    </source>
</evidence>
<dbReference type="Pfam" id="PF02350">
    <property type="entry name" value="Epimerase_2"/>
    <property type="match status" value="1"/>
</dbReference>
<dbReference type="PANTHER" id="PTHR43174:SF2">
    <property type="entry name" value="UDP-N-ACETYLGLUCOSAMINE 2-EPIMERASE"/>
    <property type="match status" value="1"/>
</dbReference>
<evidence type="ECO:0000256" key="3">
    <source>
        <dbReference type="ARBA" id="ARBA00038858"/>
    </source>
</evidence>
<name>A0A084JXS6_NONUL</name>
<dbReference type="CDD" id="cd03786">
    <property type="entry name" value="GTB_UDP-GlcNAc_2-Epimerase"/>
    <property type="match status" value="1"/>
</dbReference>
<gene>
    <name evidence="6" type="ORF">IL45_06040</name>
    <name evidence="7" type="ORF">LY02_01387</name>
</gene>
<dbReference type="AlphaFoldDB" id="A0A084JXS6"/>
<evidence type="ECO:0000256" key="4">
    <source>
        <dbReference type="RuleBase" id="RU003513"/>
    </source>
</evidence>
<dbReference type="InterPro" id="IPR029767">
    <property type="entry name" value="WecB-like"/>
</dbReference>
<evidence type="ECO:0000259" key="5">
    <source>
        <dbReference type="Pfam" id="PF02350"/>
    </source>
</evidence>
<comment type="caution">
    <text evidence="6">The sequence shown here is derived from an EMBL/GenBank/DDBJ whole genome shotgun (WGS) entry which is preliminary data.</text>
</comment>
<dbReference type="Proteomes" id="UP000028531">
    <property type="component" value="Unassembled WGS sequence"/>
</dbReference>
<dbReference type="EMBL" id="PVNA01000002">
    <property type="protein sequence ID" value="PRX14357.1"/>
    <property type="molecule type" value="Genomic_DNA"/>
</dbReference>
<dbReference type="GO" id="GO:0008761">
    <property type="term" value="F:UDP-N-acetylglucosamine 2-epimerase activity"/>
    <property type="evidence" value="ECO:0007669"/>
    <property type="project" value="UniProtKB-EC"/>
</dbReference>
<organism evidence="6 8">
    <name type="scientific">Nonlabens ulvanivorans</name>
    <name type="common">Persicivirga ulvanivorans</name>
    <dbReference type="NCBI Taxonomy" id="906888"/>
    <lineage>
        <taxon>Bacteria</taxon>
        <taxon>Pseudomonadati</taxon>
        <taxon>Bacteroidota</taxon>
        <taxon>Flavobacteriia</taxon>
        <taxon>Flavobacteriales</taxon>
        <taxon>Flavobacteriaceae</taxon>
        <taxon>Nonlabens</taxon>
    </lineage>
</organism>
<reference evidence="7 9" key="2">
    <citation type="submission" date="2018-03" db="EMBL/GenBank/DDBJ databases">
        <title>Genomic Encyclopedia of Archaeal and Bacterial Type Strains, Phase II (KMG-II): from individual species to whole genera.</title>
        <authorList>
            <person name="Goeker M."/>
        </authorList>
    </citation>
    <scope>NUCLEOTIDE SEQUENCE [LARGE SCALE GENOMIC DNA]</scope>
    <source>
        <strain evidence="7 9">DSM 22727</strain>
    </source>
</reference>
<dbReference type="RefSeq" id="WP_036581452.1">
    <property type="nucleotide sequence ID" value="NZ_JPJI01000026.1"/>
</dbReference>
<dbReference type="EMBL" id="JPJI01000026">
    <property type="protein sequence ID" value="KEZ93760.1"/>
    <property type="molecule type" value="Genomic_DNA"/>
</dbReference>
<proteinExistence type="inferred from homology"/>
<evidence type="ECO:0000313" key="6">
    <source>
        <dbReference type="EMBL" id="KEZ93760.1"/>
    </source>
</evidence>
<protein>
    <recommendedName>
        <fullName evidence="3">UDP-N-acetylglucosamine 2-epimerase (non-hydrolyzing)</fullName>
        <ecNumber evidence="3">5.1.3.14</ecNumber>
    </recommendedName>
</protein>
<evidence type="ECO:0000313" key="7">
    <source>
        <dbReference type="EMBL" id="PRX14357.1"/>
    </source>
</evidence>
<dbReference type="PANTHER" id="PTHR43174">
    <property type="entry name" value="UDP-N-ACETYLGLUCOSAMINE 2-EPIMERASE"/>
    <property type="match status" value="1"/>
</dbReference>
<dbReference type="NCBIfam" id="TIGR00236">
    <property type="entry name" value="wecB"/>
    <property type="match status" value="1"/>
</dbReference>
<evidence type="ECO:0000313" key="9">
    <source>
        <dbReference type="Proteomes" id="UP000239997"/>
    </source>
</evidence>
<dbReference type="InterPro" id="IPR003331">
    <property type="entry name" value="UDP_GlcNAc_Epimerase_2_dom"/>
</dbReference>
<keyword evidence="1 4" id="KW-0413">Isomerase</keyword>
<evidence type="ECO:0000256" key="2">
    <source>
        <dbReference type="ARBA" id="ARBA00038209"/>
    </source>
</evidence>
<dbReference type="SUPFAM" id="SSF53756">
    <property type="entry name" value="UDP-Glycosyltransferase/glycogen phosphorylase"/>
    <property type="match status" value="1"/>
</dbReference>
<sequence>MKKILIVIGTRPEAIKMAPVVKTFLNLPNEFDTHLCVTGQHRQMLDQVLDFFNLIPDTDLNVMQPNQSLSTLSSRLMDGITSVINSFNPDFVFVHGDTSTAMIAALCSFYLQKKIVHIEAGLRTYNINSPFPEEANRQIISRLASLHIAPTLNCKMALIEEKIPKKNIIVTGNTVIDALFLGLKIVENSPSRKLLEFKREIKNSKVILVTSHRRENQGLGILEICKALKIIANDFPEFQIIFPVHLNPKILTPVYEELSGLDNITLLEPLDYELFIWMMKRSFLIITDSGGIQEEAPSLNKPVIVMRDITERQEAVESGAVVLVGNKKERIVNEVRKLINNKDYYDKMARALNPYGNGNAVSEIIDLIRELDG</sequence>
<dbReference type="EC" id="5.1.3.14" evidence="3"/>
<dbReference type="Proteomes" id="UP000239997">
    <property type="component" value="Unassembled WGS sequence"/>
</dbReference>
<accession>A0A084JXS6</accession>
<feature type="domain" description="UDP-N-acetylglucosamine 2-epimerase" evidence="5">
    <location>
        <begin position="29"/>
        <end position="368"/>
    </location>
</feature>
<keyword evidence="9" id="KW-1185">Reference proteome</keyword>
<dbReference type="OrthoDB" id="9803238at2"/>
<dbReference type="Gene3D" id="3.40.50.2000">
    <property type="entry name" value="Glycogen Phosphorylase B"/>
    <property type="match status" value="2"/>
</dbReference>
<reference evidence="6 8" key="1">
    <citation type="submission" date="2014-07" db="EMBL/GenBank/DDBJ databases">
        <title>Draft genome sequence of Nonlabens ulvanivorans, an ulvan degrading bacterium.</title>
        <authorList>
            <person name="Kopel M."/>
            <person name="Helbert W."/>
            <person name="Henrissat B."/>
            <person name="Doniger T."/>
            <person name="Banin E."/>
        </authorList>
    </citation>
    <scope>NUCLEOTIDE SEQUENCE [LARGE SCALE GENOMIC DNA]</scope>
    <source>
        <strain evidence="6 8">PLR</strain>
    </source>
</reference>
<evidence type="ECO:0000256" key="1">
    <source>
        <dbReference type="ARBA" id="ARBA00023235"/>
    </source>
</evidence>
<comment type="similarity">
    <text evidence="2 4">Belongs to the UDP-N-acetylglucosamine 2-epimerase family.</text>
</comment>